<evidence type="ECO:0000259" key="6">
    <source>
        <dbReference type="Pfam" id="PF24570"/>
    </source>
</evidence>
<dbReference type="PANTHER" id="PTHR24413">
    <property type="entry name" value="SPECKLE-TYPE POZ PROTEIN"/>
    <property type="match status" value="1"/>
</dbReference>
<sequence>MQESERNTVDIADVPMDALRKLVEYLYTGVVEDASIGFQDLCDLYYAADKYEVTGLRNRCGNTLLSSVAADTAMQILQLADSHSDQDLKSGTLEFIRLNLESVTSTDAWESCTKSTPNLAAQLLRKRAQRKLKKKPYPYIHSRVKTL</sequence>
<gene>
    <name evidence="7" type="primary">spop-b_14</name>
    <name evidence="7" type="ORF">CEXT_490351</name>
</gene>
<comment type="subcellular location">
    <subcellularLocation>
        <location evidence="1">Nucleus</location>
    </subcellularLocation>
</comment>
<evidence type="ECO:0000313" key="7">
    <source>
        <dbReference type="EMBL" id="GIX98921.1"/>
    </source>
</evidence>
<dbReference type="EMBL" id="BPLR01004982">
    <property type="protein sequence ID" value="GIX98921.1"/>
    <property type="molecule type" value="Genomic_DNA"/>
</dbReference>
<accession>A0AAV4PSU3</accession>
<keyword evidence="4" id="KW-0539">Nucleus</keyword>
<proteinExistence type="inferred from homology"/>
<reference evidence="7 8" key="1">
    <citation type="submission" date="2021-06" db="EMBL/GenBank/DDBJ databases">
        <title>Caerostris extrusa draft genome.</title>
        <authorList>
            <person name="Kono N."/>
            <person name="Arakawa K."/>
        </authorList>
    </citation>
    <scope>NUCLEOTIDE SEQUENCE [LARGE SCALE GENOMIC DNA]</scope>
</reference>
<comment type="caution">
    <text evidence="7">The sequence shown here is derived from an EMBL/GenBank/DDBJ whole genome shotgun (WGS) entry which is preliminary data.</text>
</comment>
<dbReference type="InterPro" id="IPR000210">
    <property type="entry name" value="BTB/POZ_dom"/>
</dbReference>
<name>A0AAV4PSU3_CAEEX</name>
<evidence type="ECO:0000256" key="3">
    <source>
        <dbReference type="ARBA" id="ARBA00022786"/>
    </source>
</evidence>
<organism evidence="7 8">
    <name type="scientific">Caerostris extrusa</name>
    <name type="common">Bark spider</name>
    <name type="synonym">Caerostris bankana</name>
    <dbReference type="NCBI Taxonomy" id="172846"/>
    <lineage>
        <taxon>Eukaryota</taxon>
        <taxon>Metazoa</taxon>
        <taxon>Ecdysozoa</taxon>
        <taxon>Arthropoda</taxon>
        <taxon>Chelicerata</taxon>
        <taxon>Arachnida</taxon>
        <taxon>Araneae</taxon>
        <taxon>Araneomorphae</taxon>
        <taxon>Entelegynae</taxon>
        <taxon>Araneoidea</taxon>
        <taxon>Araneidae</taxon>
        <taxon>Caerostris</taxon>
    </lineage>
</organism>
<dbReference type="GO" id="GO:0005634">
    <property type="term" value="C:nucleus"/>
    <property type="evidence" value="ECO:0007669"/>
    <property type="project" value="UniProtKB-SubCell"/>
</dbReference>
<dbReference type="Proteomes" id="UP001054945">
    <property type="component" value="Unassembled WGS sequence"/>
</dbReference>
<dbReference type="Pfam" id="PF00651">
    <property type="entry name" value="BTB"/>
    <property type="match status" value="1"/>
</dbReference>
<evidence type="ECO:0000259" key="5">
    <source>
        <dbReference type="Pfam" id="PF00651"/>
    </source>
</evidence>
<comment type="similarity">
    <text evidence="2">Belongs to the Tdpoz family.</text>
</comment>
<feature type="domain" description="BPM/SPOP BACK" evidence="6">
    <location>
        <begin position="72"/>
        <end position="124"/>
    </location>
</feature>
<evidence type="ECO:0000313" key="8">
    <source>
        <dbReference type="Proteomes" id="UP001054945"/>
    </source>
</evidence>
<keyword evidence="3" id="KW-0833">Ubl conjugation pathway</keyword>
<dbReference type="AlphaFoldDB" id="A0AAV4PSU3"/>
<dbReference type="InterPro" id="IPR011333">
    <property type="entry name" value="SKP1/BTB/POZ_sf"/>
</dbReference>
<dbReference type="Pfam" id="PF24570">
    <property type="entry name" value="BACK_BPM_SPOP"/>
    <property type="match status" value="1"/>
</dbReference>
<evidence type="ECO:0000256" key="2">
    <source>
        <dbReference type="ARBA" id="ARBA00010846"/>
    </source>
</evidence>
<dbReference type="SUPFAM" id="SSF54695">
    <property type="entry name" value="POZ domain"/>
    <property type="match status" value="1"/>
</dbReference>
<evidence type="ECO:0000256" key="1">
    <source>
        <dbReference type="ARBA" id="ARBA00004123"/>
    </source>
</evidence>
<protein>
    <submittedName>
        <fullName evidence="7">Speckle-type POZ protein B</fullName>
    </submittedName>
</protein>
<evidence type="ECO:0000256" key="4">
    <source>
        <dbReference type="ARBA" id="ARBA00023242"/>
    </source>
</evidence>
<keyword evidence="8" id="KW-1185">Reference proteome</keyword>
<dbReference type="InterPro" id="IPR056423">
    <property type="entry name" value="BACK_BPM_SPOP"/>
</dbReference>
<feature type="domain" description="BTB" evidence="5">
    <location>
        <begin position="2"/>
        <end position="65"/>
    </location>
</feature>
<dbReference type="Gene3D" id="1.25.40.420">
    <property type="match status" value="1"/>
</dbReference>
<dbReference type="Gene3D" id="3.30.710.10">
    <property type="entry name" value="Potassium Channel Kv1.1, Chain A"/>
    <property type="match status" value="1"/>
</dbReference>
<dbReference type="CDD" id="cd18186">
    <property type="entry name" value="BTB_POZ_ZBTB_KLHL-like"/>
    <property type="match status" value="1"/>
</dbReference>